<keyword evidence="7 9" id="KW-0413">Isomerase</keyword>
<comment type="catalytic activity">
    <reaction evidence="1 9 10">
        <text>[protein]-peptidylproline (omega=180) = [protein]-peptidylproline (omega=0)</text>
        <dbReference type="Rhea" id="RHEA:16237"/>
        <dbReference type="Rhea" id="RHEA-COMP:10747"/>
        <dbReference type="Rhea" id="RHEA-COMP:10748"/>
        <dbReference type="ChEBI" id="CHEBI:83833"/>
        <dbReference type="ChEBI" id="CHEBI:83834"/>
        <dbReference type="EC" id="5.2.1.8"/>
    </reaction>
</comment>
<dbReference type="PANTHER" id="PTHR47861">
    <property type="entry name" value="FKBP-TYPE PEPTIDYL-PROLYL CIS-TRANS ISOMERASE SLYD"/>
    <property type="match status" value="1"/>
</dbReference>
<dbReference type="SUPFAM" id="SSF54534">
    <property type="entry name" value="FKBP-like"/>
    <property type="match status" value="1"/>
</dbReference>
<evidence type="ECO:0000256" key="5">
    <source>
        <dbReference type="ARBA" id="ARBA00023110"/>
    </source>
</evidence>
<evidence type="ECO:0000313" key="12">
    <source>
        <dbReference type="EMBL" id="SFF84882.1"/>
    </source>
</evidence>
<evidence type="ECO:0000259" key="11">
    <source>
        <dbReference type="PROSITE" id="PS50059"/>
    </source>
</evidence>
<evidence type="ECO:0000256" key="7">
    <source>
        <dbReference type="ARBA" id="ARBA00023235"/>
    </source>
</evidence>
<dbReference type="OrthoDB" id="9808891at2"/>
<feature type="domain" description="PPIase FKBP-type" evidence="11">
    <location>
        <begin position="6"/>
        <end position="96"/>
    </location>
</feature>
<evidence type="ECO:0000313" key="13">
    <source>
        <dbReference type="Proteomes" id="UP000198724"/>
    </source>
</evidence>
<dbReference type="EC" id="5.2.1.8" evidence="10"/>
<gene>
    <name evidence="12" type="ORF">SAMN05421739_101107</name>
</gene>
<comment type="function">
    <text evidence="8">Also involved in hydrogenase metallocenter assembly, probably by participating in the nickel insertion step. This function in hydrogenase biosynthesis requires chaperone activity and the presence of the metal-binding domain, but not PPIase activity.</text>
</comment>
<evidence type="ECO:0000256" key="3">
    <source>
        <dbReference type="ARBA" id="ARBA00006577"/>
    </source>
</evidence>
<evidence type="ECO:0000256" key="2">
    <source>
        <dbReference type="ARBA" id="ARBA00004496"/>
    </source>
</evidence>
<sequence length="170" mass="18762">MKIEKNRVVTLTYELRIMNEQGEPSLIETADNEHPMVFIFGMSGLPEQFEEKLDGLSAGDTFDFKLDAEEGYGSQDAEAIVDLPKAAFEVEGAVPEDMLEIGNYIPMTDAEGNQLQGRVVEVTADTVKMDFNHPLAGKELYFKGKVEKVREATADELAHGHVHGEGGVHH</sequence>
<dbReference type="GO" id="GO:0003755">
    <property type="term" value="F:peptidyl-prolyl cis-trans isomerase activity"/>
    <property type="evidence" value="ECO:0007669"/>
    <property type="project" value="UniProtKB-UniRule"/>
</dbReference>
<name>A0A1I2LZT5_9BACT</name>
<evidence type="ECO:0000256" key="10">
    <source>
        <dbReference type="RuleBase" id="RU003915"/>
    </source>
</evidence>
<keyword evidence="13" id="KW-1185">Reference proteome</keyword>
<dbReference type="RefSeq" id="WP_092097978.1">
    <property type="nucleotide sequence ID" value="NZ_FOOT01000001.1"/>
</dbReference>
<dbReference type="InterPro" id="IPR001179">
    <property type="entry name" value="PPIase_FKBP_dom"/>
</dbReference>
<protein>
    <recommendedName>
        <fullName evidence="10">Peptidyl-prolyl cis-trans isomerase</fullName>
        <ecNumber evidence="10">5.2.1.8</ecNumber>
    </recommendedName>
</protein>
<reference evidence="13" key="1">
    <citation type="submission" date="2016-10" db="EMBL/GenBank/DDBJ databases">
        <authorList>
            <person name="Varghese N."/>
            <person name="Submissions S."/>
        </authorList>
    </citation>
    <scope>NUCLEOTIDE SEQUENCE [LARGE SCALE GENOMIC DNA]</scope>
    <source>
        <strain evidence="13">LP51</strain>
    </source>
</reference>
<dbReference type="Pfam" id="PF00254">
    <property type="entry name" value="FKBP_C"/>
    <property type="match status" value="1"/>
</dbReference>
<evidence type="ECO:0000256" key="8">
    <source>
        <dbReference type="ARBA" id="ARBA00037071"/>
    </source>
</evidence>
<keyword evidence="5 9" id="KW-0697">Rotamase</keyword>
<keyword evidence="6" id="KW-0143">Chaperone</keyword>
<dbReference type="Proteomes" id="UP000198724">
    <property type="component" value="Unassembled WGS sequence"/>
</dbReference>
<dbReference type="GO" id="GO:0042026">
    <property type="term" value="P:protein refolding"/>
    <property type="evidence" value="ECO:0007669"/>
    <property type="project" value="UniProtKB-ARBA"/>
</dbReference>
<keyword evidence="4" id="KW-0963">Cytoplasm</keyword>
<dbReference type="PROSITE" id="PS50059">
    <property type="entry name" value="FKBP_PPIASE"/>
    <property type="match status" value="1"/>
</dbReference>
<dbReference type="EMBL" id="FOOT01000001">
    <property type="protein sequence ID" value="SFF84882.1"/>
    <property type="molecule type" value="Genomic_DNA"/>
</dbReference>
<comment type="similarity">
    <text evidence="3 10">Belongs to the FKBP-type PPIase family.</text>
</comment>
<dbReference type="InterPro" id="IPR046357">
    <property type="entry name" value="PPIase_dom_sf"/>
</dbReference>
<accession>A0A1I2LZT5</accession>
<proteinExistence type="inferred from homology"/>
<dbReference type="Gene3D" id="3.10.50.40">
    <property type="match status" value="1"/>
</dbReference>
<organism evidence="12 13">
    <name type="scientific">Pontibacter chinhatensis</name>
    <dbReference type="NCBI Taxonomy" id="1436961"/>
    <lineage>
        <taxon>Bacteria</taxon>
        <taxon>Pseudomonadati</taxon>
        <taxon>Bacteroidota</taxon>
        <taxon>Cytophagia</taxon>
        <taxon>Cytophagales</taxon>
        <taxon>Hymenobacteraceae</taxon>
        <taxon>Pontibacter</taxon>
    </lineage>
</organism>
<evidence type="ECO:0000256" key="6">
    <source>
        <dbReference type="ARBA" id="ARBA00023186"/>
    </source>
</evidence>
<dbReference type="STRING" id="1436961.SAMN05421739_101107"/>
<dbReference type="GO" id="GO:0005737">
    <property type="term" value="C:cytoplasm"/>
    <property type="evidence" value="ECO:0007669"/>
    <property type="project" value="UniProtKB-SubCell"/>
</dbReference>
<dbReference type="AlphaFoldDB" id="A0A1I2LZT5"/>
<evidence type="ECO:0000256" key="4">
    <source>
        <dbReference type="ARBA" id="ARBA00022490"/>
    </source>
</evidence>
<dbReference type="PANTHER" id="PTHR47861:SF3">
    <property type="entry name" value="FKBP-TYPE PEPTIDYL-PROLYL CIS-TRANS ISOMERASE SLYD"/>
    <property type="match status" value="1"/>
</dbReference>
<comment type="subcellular location">
    <subcellularLocation>
        <location evidence="2">Cytoplasm</location>
    </subcellularLocation>
</comment>
<evidence type="ECO:0000256" key="1">
    <source>
        <dbReference type="ARBA" id="ARBA00000971"/>
    </source>
</evidence>
<evidence type="ECO:0000256" key="9">
    <source>
        <dbReference type="PROSITE-ProRule" id="PRU00277"/>
    </source>
</evidence>